<dbReference type="PANTHER" id="PTHR46033:SF8">
    <property type="entry name" value="PROTEIN MAINTENANCE OF MERISTEMS-LIKE"/>
    <property type="match status" value="1"/>
</dbReference>
<feature type="domain" description="Aminotransferase-like plant mobile" evidence="1">
    <location>
        <begin position="148"/>
        <end position="277"/>
    </location>
</feature>
<evidence type="ECO:0000313" key="2">
    <source>
        <dbReference type="EMBL" id="KYP43200.1"/>
    </source>
</evidence>
<evidence type="ECO:0000259" key="1">
    <source>
        <dbReference type="Pfam" id="PF10536"/>
    </source>
</evidence>
<dbReference type="GO" id="GO:0010073">
    <property type="term" value="P:meristem maintenance"/>
    <property type="evidence" value="ECO:0007669"/>
    <property type="project" value="InterPro"/>
</dbReference>
<gene>
    <name evidence="2" type="ORF">KK1_035392</name>
</gene>
<dbReference type="PANTHER" id="PTHR46033">
    <property type="entry name" value="PROTEIN MAIN-LIKE 2"/>
    <property type="match status" value="1"/>
</dbReference>
<dbReference type="InterPro" id="IPR044824">
    <property type="entry name" value="MAIN-like"/>
</dbReference>
<dbReference type="InterPro" id="IPR019557">
    <property type="entry name" value="AminoTfrase-like_pln_mobile"/>
</dbReference>
<keyword evidence="3" id="KW-1185">Reference proteome</keyword>
<organism evidence="2 3">
    <name type="scientific">Cajanus cajan</name>
    <name type="common">Pigeon pea</name>
    <name type="synonym">Cajanus indicus</name>
    <dbReference type="NCBI Taxonomy" id="3821"/>
    <lineage>
        <taxon>Eukaryota</taxon>
        <taxon>Viridiplantae</taxon>
        <taxon>Streptophyta</taxon>
        <taxon>Embryophyta</taxon>
        <taxon>Tracheophyta</taxon>
        <taxon>Spermatophyta</taxon>
        <taxon>Magnoliopsida</taxon>
        <taxon>eudicotyledons</taxon>
        <taxon>Gunneridae</taxon>
        <taxon>Pentapetalae</taxon>
        <taxon>rosids</taxon>
        <taxon>fabids</taxon>
        <taxon>Fabales</taxon>
        <taxon>Fabaceae</taxon>
        <taxon>Papilionoideae</taxon>
        <taxon>50 kb inversion clade</taxon>
        <taxon>NPAAA clade</taxon>
        <taxon>indigoferoid/millettioid clade</taxon>
        <taxon>Phaseoleae</taxon>
        <taxon>Cajanus</taxon>
    </lineage>
</organism>
<protein>
    <recommendedName>
        <fullName evidence="1">Aminotransferase-like plant mobile domain-containing protein</fullName>
    </recommendedName>
</protein>
<reference evidence="2" key="1">
    <citation type="journal article" date="2012" name="Nat. Biotechnol.">
        <title>Draft genome sequence of pigeonpea (Cajanus cajan), an orphan legume crop of resource-poor farmers.</title>
        <authorList>
            <person name="Varshney R.K."/>
            <person name="Chen W."/>
            <person name="Li Y."/>
            <person name="Bharti A.K."/>
            <person name="Saxena R.K."/>
            <person name="Schlueter J.A."/>
            <person name="Donoghue M.T."/>
            <person name="Azam S."/>
            <person name="Fan G."/>
            <person name="Whaley A.M."/>
            <person name="Farmer A.D."/>
            <person name="Sheridan J."/>
            <person name="Iwata A."/>
            <person name="Tuteja R."/>
            <person name="Penmetsa R.V."/>
            <person name="Wu W."/>
            <person name="Upadhyaya H.D."/>
            <person name="Yang S.P."/>
            <person name="Shah T."/>
            <person name="Saxena K.B."/>
            <person name="Michael T."/>
            <person name="McCombie W.R."/>
            <person name="Yang B."/>
            <person name="Zhang G."/>
            <person name="Yang H."/>
            <person name="Wang J."/>
            <person name="Spillane C."/>
            <person name="Cook D.R."/>
            <person name="May G.D."/>
            <person name="Xu X."/>
            <person name="Jackson S.A."/>
        </authorList>
    </citation>
    <scope>NUCLEOTIDE SEQUENCE [LARGE SCALE GENOMIC DNA]</scope>
</reference>
<accession>A0A151RKW2</accession>
<dbReference type="EMBL" id="KQ483679">
    <property type="protein sequence ID" value="KYP43200.1"/>
    <property type="molecule type" value="Genomic_DNA"/>
</dbReference>
<dbReference type="Proteomes" id="UP000075243">
    <property type="component" value="Unassembled WGS sequence"/>
</dbReference>
<dbReference type="Pfam" id="PF10536">
    <property type="entry name" value="PMD"/>
    <property type="match status" value="1"/>
</dbReference>
<evidence type="ECO:0000313" key="3">
    <source>
        <dbReference type="Proteomes" id="UP000075243"/>
    </source>
</evidence>
<proteinExistence type="predicted"/>
<name>A0A151RKW2_CAJCA</name>
<sequence length="280" mass="31067">MAISTASVSTATLVASTASPTPFVPLLAENATISTSSEGTNPFVPIPGMEEASLKIFQSQVLLPFSLFDGSMHAFLGPYSNPSKKKTHNDLLPEDDSTLPFVYSPTIDLSLFSDTTKIFRAFPPPKDKHIQWLERVEASKQSDWKGAGIFDFVQLSKYDLNVFDPQILLSAIFFWNRETRAFEFPCGFVCLTLLDIAAITRLKSLGDHYLLDTLEKEIPMKDTSIVGDKKTYSAFVGAHHGKEGTPITDSEHIAFLLYWLSACVFCTPSPQVPKYYYTLA</sequence>
<dbReference type="AlphaFoldDB" id="A0A151RKW2"/>
<dbReference type="Gramene" id="C.cajan_33140.t">
    <property type="protein sequence ID" value="C.cajan_33140.t.cds1"/>
    <property type="gene ID" value="C.cajan_33140"/>
</dbReference>